<gene>
    <name evidence="2" type="ORF">PC9H_007994</name>
</gene>
<dbReference type="GeneID" id="59377812"/>
<organism evidence="2 3">
    <name type="scientific">Pleurotus ostreatus</name>
    <name type="common">Oyster mushroom</name>
    <name type="synonym">White-rot fungus</name>
    <dbReference type="NCBI Taxonomy" id="5322"/>
    <lineage>
        <taxon>Eukaryota</taxon>
        <taxon>Fungi</taxon>
        <taxon>Dikarya</taxon>
        <taxon>Basidiomycota</taxon>
        <taxon>Agaricomycotina</taxon>
        <taxon>Agaricomycetes</taxon>
        <taxon>Agaricomycetidae</taxon>
        <taxon>Agaricales</taxon>
        <taxon>Pleurotineae</taxon>
        <taxon>Pleurotaceae</taxon>
        <taxon>Pleurotus</taxon>
    </lineage>
</organism>
<dbReference type="OrthoDB" id="3362336at2759"/>
<feature type="compositionally biased region" description="Basic residues" evidence="1">
    <location>
        <begin position="375"/>
        <end position="384"/>
    </location>
</feature>
<dbReference type="VEuPathDB" id="FungiDB:PC9H_007994"/>
<sequence>MQKQFVRALPRCRPHSHGFLRQASTATAAEHKSSLPPPPRASATRNTREDESERCSAIVITKTKIASMVDAYAIIRAIEQKYGTLREYQFPREVGSPNVYTNQFYVVFKSPESHLKLPKNATESITIPAPTADTFESKPGGPSLADFHSLLDPKDVNTSNEIPAFESIIDTAISEGGKQDVKPPRAISFSIFQARKEFHATTPWEPYGLRRQLRFAIGRSMLNWGGFYPLKPVLKGSSLEYGVSDADQLRMRRLLRKWSDITQAPNPFEVSSVAEASPTPEVSTETPPPPSPPPESQKPTEWEPLPMEDAVADEVPVPAPQSPPASASPQASKRPTRLGGKLLPSTSQASAIDADLFIKASESLPKDPAPPMQAKRVREKKAKTQLHSPKVEDDGFSQRFKKFIGGWF</sequence>
<feature type="compositionally biased region" description="Pro residues" evidence="1">
    <location>
        <begin position="286"/>
        <end position="296"/>
    </location>
</feature>
<reference evidence="2" key="1">
    <citation type="submission" date="2019-07" db="EMBL/GenBank/DDBJ databases">
        <authorList>
            <person name="Palmer J.M."/>
        </authorList>
    </citation>
    <scope>NUCLEOTIDE SEQUENCE</scope>
    <source>
        <strain evidence="2">PC9</strain>
    </source>
</reference>
<keyword evidence="3" id="KW-1185">Reference proteome</keyword>
<dbReference type="EMBL" id="JACETU010000005">
    <property type="protein sequence ID" value="KAF7428762.1"/>
    <property type="molecule type" value="Genomic_DNA"/>
</dbReference>
<evidence type="ECO:0000256" key="1">
    <source>
        <dbReference type="SAM" id="MobiDB-lite"/>
    </source>
</evidence>
<evidence type="ECO:0000313" key="2">
    <source>
        <dbReference type="EMBL" id="KAF7428762.1"/>
    </source>
</evidence>
<accession>A0A8H7DS26</accession>
<dbReference type="AlphaFoldDB" id="A0A8H7DS26"/>
<feature type="region of interest" description="Disordered" evidence="1">
    <location>
        <begin position="269"/>
        <end position="348"/>
    </location>
</feature>
<dbReference type="Proteomes" id="UP000623687">
    <property type="component" value="Unassembled WGS sequence"/>
</dbReference>
<name>A0A8H7DS26_PLEOS</name>
<comment type="caution">
    <text evidence="2">The sequence shown here is derived from an EMBL/GenBank/DDBJ whole genome shotgun (WGS) entry which is preliminary data.</text>
</comment>
<protein>
    <submittedName>
        <fullName evidence="2">Uncharacterized protein</fullName>
    </submittedName>
</protein>
<proteinExistence type="predicted"/>
<evidence type="ECO:0000313" key="3">
    <source>
        <dbReference type="Proteomes" id="UP000623687"/>
    </source>
</evidence>
<dbReference type="RefSeq" id="XP_036631134.1">
    <property type="nucleotide sequence ID" value="XM_036777514.1"/>
</dbReference>
<feature type="region of interest" description="Disordered" evidence="1">
    <location>
        <begin position="26"/>
        <end position="54"/>
    </location>
</feature>
<feature type="region of interest" description="Disordered" evidence="1">
    <location>
        <begin position="362"/>
        <end position="393"/>
    </location>
</feature>